<proteinExistence type="inferred from homology"/>
<evidence type="ECO:0000313" key="9">
    <source>
        <dbReference type="Proteomes" id="UP001215280"/>
    </source>
</evidence>
<dbReference type="FunFam" id="1.10.510.10:FF:000571">
    <property type="entry name" value="Maternal embryonic leucine zipper kinase"/>
    <property type="match status" value="1"/>
</dbReference>
<dbReference type="GO" id="GO:0005524">
    <property type="term" value="F:ATP binding"/>
    <property type="evidence" value="ECO:0007669"/>
    <property type="project" value="UniProtKB-UniRule"/>
</dbReference>
<dbReference type="Pfam" id="PF00069">
    <property type="entry name" value="Pkinase"/>
    <property type="match status" value="1"/>
</dbReference>
<feature type="compositionally biased region" description="Basic residues" evidence="5">
    <location>
        <begin position="648"/>
        <end position="660"/>
    </location>
</feature>
<keyword evidence="8" id="KW-0418">Kinase</keyword>
<feature type="region of interest" description="Disordered" evidence="5">
    <location>
        <begin position="597"/>
        <end position="660"/>
    </location>
</feature>
<dbReference type="GO" id="GO:0005737">
    <property type="term" value="C:cytoplasm"/>
    <property type="evidence" value="ECO:0007669"/>
    <property type="project" value="TreeGrafter"/>
</dbReference>
<dbReference type="InterPro" id="IPR008271">
    <property type="entry name" value="Ser/Thr_kinase_AS"/>
</dbReference>
<dbReference type="PROSITE" id="PS50006">
    <property type="entry name" value="FHA_DOMAIN"/>
    <property type="match status" value="1"/>
</dbReference>
<reference evidence="8" key="1">
    <citation type="submission" date="2023-03" db="EMBL/GenBank/DDBJ databases">
        <title>Massive genome expansion in bonnet fungi (Mycena s.s.) driven by repeated elements and novel gene families across ecological guilds.</title>
        <authorList>
            <consortium name="Lawrence Berkeley National Laboratory"/>
            <person name="Harder C.B."/>
            <person name="Miyauchi S."/>
            <person name="Viragh M."/>
            <person name="Kuo A."/>
            <person name="Thoen E."/>
            <person name="Andreopoulos B."/>
            <person name="Lu D."/>
            <person name="Skrede I."/>
            <person name="Drula E."/>
            <person name="Henrissat B."/>
            <person name="Morin E."/>
            <person name="Kohler A."/>
            <person name="Barry K."/>
            <person name="LaButti K."/>
            <person name="Morin E."/>
            <person name="Salamov A."/>
            <person name="Lipzen A."/>
            <person name="Mereny Z."/>
            <person name="Hegedus B."/>
            <person name="Baldrian P."/>
            <person name="Stursova M."/>
            <person name="Weitz H."/>
            <person name="Taylor A."/>
            <person name="Grigoriev I.V."/>
            <person name="Nagy L.G."/>
            <person name="Martin F."/>
            <person name="Kauserud H."/>
        </authorList>
    </citation>
    <scope>NUCLEOTIDE SEQUENCE</scope>
    <source>
        <strain evidence="8">CBHHK188m</strain>
    </source>
</reference>
<evidence type="ECO:0000259" key="6">
    <source>
        <dbReference type="PROSITE" id="PS50006"/>
    </source>
</evidence>
<keyword evidence="2 4" id="KW-0547">Nucleotide-binding</keyword>
<dbReference type="Gene3D" id="2.60.200.20">
    <property type="match status" value="1"/>
</dbReference>
<evidence type="ECO:0000313" key="8">
    <source>
        <dbReference type="EMBL" id="KAJ7782491.1"/>
    </source>
</evidence>
<dbReference type="Pfam" id="PF00498">
    <property type="entry name" value="FHA"/>
    <property type="match status" value="1"/>
</dbReference>
<dbReference type="InterPro" id="IPR000253">
    <property type="entry name" value="FHA_dom"/>
</dbReference>
<feature type="compositionally biased region" description="Polar residues" evidence="5">
    <location>
        <begin position="18"/>
        <end position="32"/>
    </location>
</feature>
<dbReference type="GO" id="GO:0035556">
    <property type="term" value="P:intracellular signal transduction"/>
    <property type="evidence" value="ECO:0007669"/>
    <property type="project" value="TreeGrafter"/>
</dbReference>
<dbReference type="InterPro" id="IPR000719">
    <property type="entry name" value="Prot_kinase_dom"/>
</dbReference>
<evidence type="ECO:0000256" key="3">
    <source>
        <dbReference type="ARBA" id="ARBA00022840"/>
    </source>
</evidence>
<feature type="compositionally biased region" description="Basic and acidic residues" evidence="5">
    <location>
        <begin position="636"/>
        <end position="647"/>
    </location>
</feature>
<feature type="domain" description="Protein kinase" evidence="7">
    <location>
        <begin position="169"/>
        <end position="434"/>
    </location>
</feature>
<dbReference type="PROSITE" id="PS00108">
    <property type="entry name" value="PROTEIN_KINASE_ST"/>
    <property type="match status" value="1"/>
</dbReference>
<feature type="region of interest" description="Disordered" evidence="5">
    <location>
        <begin position="1"/>
        <end position="37"/>
    </location>
</feature>
<gene>
    <name evidence="8" type="ORF">DFH07DRAFT_790849</name>
</gene>
<comment type="caution">
    <text evidence="8">The sequence shown here is derived from an EMBL/GenBank/DDBJ whole genome shotgun (WGS) entry which is preliminary data.</text>
</comment>
<dbReference type="InterPro" id="IPR011009">
    <property type="entry name" value="Kinase-like_dom_sf"/>
</dbReference>
<evidence type="ECO:0000256" key="2">
    <source>
        <dbReference type="ARBA" id="ARBA00022741"/>
    </source>
</evidence>
<evidence type="ECO:0000256" key="1">
    <source>
        <dbReference type="ARBA" id="ARBA00005575"/>
    </source>
</evidence>
<feature type="compositionally biased region" description="Low complexity" evidence="5">
    <location>
        <begin position="619"/>
        <end position="630"/>
    </location>
</feature>
<organism evidence="8 9">
    <name type="scientific">Mycena maculata</name>
    <dbReference type="NCBI Taxonomy" id="230809"/>
    <lineage>
        <taxon>Eukaryota</taxon>
        <taxon>Fungi</taxon>
        <taxon>Dikarya</taxon>
        <taxon>Basidiomycota</taxon>
        <taxon>Agaricomycotina</taxon>
        <taxon>Agaricomycetes</taxon>
        <taxon>Agaricomycetidae</taxon>
        <taxon>Agaricales</taxon>
        <taxon>Marasmiineae</taxon>
        <taxon>Mycenaceae</taxon>
        <taxon>Mycena</taxon>
    </lineage>
</organism>
<dbReference type="SMART" id="SM00220">
    <property type="entry name" value="S_TKc"/>
    <property type="match status" value="1"/>
</dbReference>
<dbReference type="PANTHER" id="PTHR24346">
    <property type="entry name" value="MAP/MICROTUBULE AFFINITY-REGULATING KINASE"/>
    <property type="match status" value="1"/>
</dbReference>
<dbReference type="InterPro" id="IPR008984">
    <property type="entry name" value="SMAD_FHA_dom_sf"/>
</dbReference>
<dbReference type="SUPFAM" id="SSF49879">
    <property type="entry name" value="SMAD/FHA domain"/>
    <property type="match status" value="1"/>
</dbReference>
<feature type="binding site" evidence="4">
    <location>
        <position position="198"/>
    </location>
    <ligand>
        <name>ATP</name>
        <dbReference type="ChEBI" id="CHEBI:30616"/>
    </ligand>
</feature>
<dbReference type="AlphaFoldDB" id="A0AAD7P0D4"/>
<dbReference type="Gene3D" id="1.10.510.10">
    <property type="entry name" value="Transferase(Phosphotransferase) domain 1"/>
    <property type="match status" value="1"/>
</dbReference>
<dbReference type="PROSITE" id="PS50011">
    <property type="entry name" value="PROTEIN_KINASE_DOM"/>
    <property type="match status" value="1"/>
</dbReference>
<dbReference type="EMBL" id="JARJLG010000003">
    <property type="protein sequence ID" value="KAJ7782491.1"/>
    <property type="molecule type" value="Genomic_DNA"/>
</dbReference>
<comment type="similarity">
    <text evidence="1">Belongs to the protein kinase superfamily. CAMK Ser/Thr protein kinase family. CHEK2 subfamily.</text>
</comment>
<dbReference type="SMART" id="SM00240">
    <property type="entry name" value="FHA"/>
    <property type="match status" value="1"/>
</dbReference>
<dbReference type="SUPFAM" id="SSF56112">
    <property type="entry name" value="Protein kinase-like (PK-like)"/>
    <property type="match status" value="1"/>
</dbReference>
<dbReference type="CDD" id="cd00060">
    <property type="entry name" value="FHA"/>
    <property type="match status" value="1"/>
</dbReference>
<dbReference type="PROSITE" id="PS00107">
    <property type="entry name" value="PROTEIN_KINASE_ATP"/>
    <property type="match status" value="1"/>
</dbReference>
<sequence length="660" mass="73342">MDVSMNVDSQLLEPGASEDQSQAQTQPLSQPDGSARDETLDAQSWGILIPCVTGLVTVRFLKNNPRATIGRDPSSTLHLPWRCISNTHAVIQWNGHGGNGHSEVTICDKSTNGTWMKGERIGKDMTRVLTDGCELSFGLGGPPLKEEHPEYRFIYRDLVTEEKALYKQYDLSIQLGKGSYARVYKALQRGTGKWVAVKVIGQTMRPNPATSTENYAGREIRIMKEIDHPNVCKLLDVFENPGRSVDLVLEYVDGKTLFHFLNNNHQGTGLTEWMSCHLTYQICKAVGYIHSRHITHRDLKPENILLTRDTPPIVKVADFGLAKLVDEDSFLRTMCGTPAYTAPEIVMRRLPYTDAVDSWSVGVILFLMLTMQTPLPRVSTEELQGLIQKKRMSWDYLDARRDVTDQGRNFVRRLLELDPDDRLSLQLAEFEPWLKMHKHTYEIQYPDDLPTGESLARTESLHSGTSNPVEPPELMRAVTVDPYADDDGARPITRAVTVDPYDDDPYPHAPTRLNPIAETGDLEPRSDVATTGQNLVEPLPGIQGYAQSYSQEEAYIYGLLPAPAQLAVPLPGPATTTVEIFEADRGAQKRMFADMHTAGSSPLSSVGSPPPPRKKGKSTKTGSAGPSSSPRKGKGKKTEESETEKTATRKSTRPARPARR</sequence>
<dbReference type="Proteomes" id="UP001215280">
    <property type="component" value="Unassembled WGS sequence"/>
</dbReference>
<evidence type="ECO:0000256" key="5">
    <source>
        <dbReference type="SAM" id="MobiDB-lite"/>
    </source>
</evidence>
<keyword evidence="8" id="KW-0808">Transferase</keyword>
<dbReference type="GO" id="GO:0004674">
    <property type="term" value="F:protein serine/threonine kinase activity"/>
    <property type="evidence" value="ECO:0007669"/>
    <property type="project" value="TreeGrafter"/>
</dbReference>
<feature type="region of interest" description="Disordered" evidence="5">
    <location>
        <begin position="497"/>
        <end position="523"/>
    </location>
</feature>
<keyword evidence="9" id="KW-1185">Reference proteome</keyword>
<feature type="domain" description="FHA" evidence="6">
    <location>
        <begin position="67"/>
        <end position="121"/>
    </location>
</feature>
<protein>
    <submittedName>
        <fullName evidence="8">Kinase-like domain-containing protein</fullName>
    </submittedName>
</protein>
<evidence type="ECO:0000259" key="7">
    <source>
        <dbReference type="PROSITE" id="PS50011"/>
    </source>
</evidence>
<dbReference type="InterPro" id="IPR017441">
    <property type="entry name" value="Protein_kinase_ATP_BS"/>
</dbReference>
<name>A0AAD7P0D4_9AGAR</name>
<accession>A0AAD7P0D4</accession>
<evidence type="ECO:0000256" key="4">
    <source>
        <dbReference type="PROSITE-ProRule" id="PRU10141"/>
    </source>
</evidence>
<feature type="region of interest" description="Disordered" evidence="5">
    <location>
        <begin position="447"/>
        <end position="472"/>
    </location>
</feature>
<dbReference type="PANTHER" id="PTHR24346:SF30">
    <property type="entry name" value="MATERNAL EMBRYONIC LEUCINE ZIPPER KINASE"/>
    <property type="match status" value="1"/>
</dbReference>
<keyword evidence="3 4" id="KW-0067">ATP-binding</keyword>